<evidence type="ECO:0000256" key="2">
    <source>
        <dbReference type="ARBA" id="ARBA00022857"/>
    </source>
</evidence>
<proteinExistence type="inferred from homology"/>
<evidence type="ECO:0000256" key="4">
    <source>
        <dbReference type="RuleBase" id="RU000363"/>
    </source>
</evidence>
<evidence type="ECO:0000256" key="3">
    <source>
        <dbReference type="ARBA" id="ARBA00023002"/>
    </source>
</evidence>
<dbReference type="PRINTS" id="PR00080">
    <property type="entry name" value="SDRFAMILY"/>
</dbReference>
<dbReference type="AlphaFoldDB" id="A0AA39XU01"/>
<evidence type="ECO:0000313" key="5">
    <source>
        <dbReference type="EMBL" id="KAK0639075.1"/>
    </source>
</evidence>
<dbReference type="InterPro" id="IPR002347">
    <property type="entry name" value="SDR_fam"/>
</dbReference>
<gene>
    <name evidence="5" type="ORF">B0T16DRAFT_236523</name>
</gene>
<comment type="similarity">
    <text evidence="1 4">Belongs to the short-chain dehydrogenases/reductases (SDR) family.</text>
</comment>
<dbReference type="SUPFAM" id="SSF51735">
    <property type="entry name" value="NAD(P)-binding Rossmann-fold domains"/>
    <property type="match status" value="1"/>
</dbReference>
<dbReference type="GO" id="GO:0048038">
    <property type="term" value="F:quinone binding"/>
    <property type="evidence" value="ECO:0007669"/>
    <property type="project" value="TreeGrafter"/>
</dbReference>
<dbReference type="InterPro" id="IPR036291">
    <property type="entry name" value="NAD(P)-bd_dom_sf"/>
</dbReference>
<organism evidence="5 6">
    <name type="scientific">Cercophora newfieldiana</name>
    <dbReference type="NCBI Taxonomy" id="92897"/>
    <lineage>
        <taxon>Eukaryota</taxon>
        <taxon>Fungi</taxon>
        <taxon>Dikarya</taxon>
        <taxon>Ascomycota</taxon>
        <taxon>Pezizomycotina</taxon>
        <taxon>Sordariomycetes</taxon>
        <taxon>Sordariomycetidae</taxon>
        <taxon>Sordariales</taxon>
        <taxon>Lasiosphaeriaceae</taxon>
        <taxon>Cercophora</taxon>
    </lineage>
</organism>
<dbReference type="PANTHER" id="PTHR42760:SF133">
    <property type="entry name" value="3-OXOACYL-[ACYL-CARRIER-PROTEIN] REDUCTASE"/>
    <property type="match status" value="1"/>
</dbReference>
<dbReference type="Proteomes" id="UP001174936">
    <property type="component" value="Unassembled WGS sequence"/>
</dbReference>
<dbReference type="PANTHER" id="PTHR42760">
    <property type="entry name" value="SHORT-CHAIN DEHYDROGENASES/REDUCTASES FAMILY MEMBER"/>
    <property type="match status" value="1"/>
</dbReference>
<dbReference type="GO" id="GO:0006633">
    <property type="term" value="P:fatty acid biosynthetic process"/>
    <property type="evidence" value="ECO:0007669"/>
    <property type="project" value="TreeGrafter"/>
</dbReference>
<name>A0AA39XU01_9PEZI</name>
<reference evidence="5" key="1">
    <citation type="submission" date="2023-06" db="EMBL/GenBank/DDBJ databases">
        <title>Genome-scale phylogeny and comparative genomics of the fungal order Sordariales.</title>
        <authorList>
            <consortium name="Lawrence Berkeley National Laboratory"/>
            <person name="Hensen N."/>
            <person name="Bonometti L."/>
            <person name="Westerberg I."/>
            <person name="Brannstrom I.O."/>
            <person name="Guillou S."/>
            <person name="Cros-Aarteil S."/>
            <person name="Calhoun S."/>
            <person name="Haridas S."/>
            <person name="Kuo A."/>
            <person name="Mondo S."/>
            <person name="Pangilinan J."/>
            <person name="Riley R."/>
            <person name="Labutti K."/>
            <person name="Andreopoulos B."/>
            <person name="Lipzen A."/>
            <person name="Chen C."/>
            <person name="Yanf M."/>
            <person name="Daum C."/>
            <person name="Ng V."/>
            <person name="Clum A."/>
            <person name="Steindorff A."/>
            <person name="Ohm R."/>
            <person name="Martin F."/>
            <person name="Silar P."/>
            <person name="Natvig D."/>
            <person name="Lalanne C."/>
            <person name="Gautier V."/>
            <person name="Ament-Velasquez S.L."/>
            <person name="Kruys A."/>
            <person name="Hutchinson M.I."/>
            <person name="Powell A.J."/>
            <person name="Barry K."/>
            <person name="Miller A.N."/>
            <person name="Grigoriev I.V."/>
            <person name="Debuchy R."/>
            <person name="Gladieux P."/>
            <person name="Thoren M.H."/>
            <person name="Johannesson H."/>
        </authorList>
    </citation>
    <scope>NUCLEOTIDE SEQUENCE</scope>
    <source>
        <strain evidence="5">SMH2532-1</strain>
    </source>
</reference>
<dbReference type="PRINTS" id="PR00081">
    <property type="entry name" value="GDHRDH"/>
</dbReference>
<dbReference type="Gene3D" id="3.40.50.720">
    <property type="entry name" value="NAD(P)-binding Rossmann-like Domain"/>
    <property type="match status" value="1"/>
</dbReference>
<accession>A0AA39XU01</accession>
<sequence>MNALSRATPKLLGKTAAVTGASRGIGLAIAQRFASEGAKVILLGRNEQRLLLARNEIAKFSGVEKDKLQLELRLHDVRLSEDWTDLAKAHPNMDILVNCAGVTQASPLPRTHPDTITNILHTNLEGAIFGCKSIGRRMVYNGNFLGNPGGCIINISSLLATKGLSGTSVYAASKAGLLGLTTSLAAEYAPAGVRVNAIVPGYIDTEMTKDLGDLVEKMKIPLGRLGTTEEVADAAMFLATNEYATNCILNLDGGLSAI</sequence>
<dbReference type="EMBL" id="JAULSV010000007">
    <property type="protein sequence ID" value="KAK0639075.1"/>
    <property type="molecule type" value="Genomic_DNA"/>
</dbReference>
<dbReference type="Pfam" id="PF00106">
    <property type="entry name" value="adh_short"/>
    <property type="match status" value="1"/>
</dbReference>
<evidence type="ECO:0000313" key="6">
    <source>
        <dbReference type="Proteomes" id="UP001174936"/>
    </source>
</evidence>
<keyword evidence="6" id="KW-1185">Reference proteome</keyword>
<dbReference type="GO" id="GO:0016616">
    <property type="term" value="F:oxidoreductase activity, acting on the CH-OH group of donors, NAD or NADP as acceptor"/>
    <property type="evidence" value="ECO:0007669"/>
    <property type="project" value="TreeGrafter"/>
</dbReference>
<keyword evidence="2" id="KW-0521">NADP</keyword>
<comment type="caution">
    <text evidence="5">The sequence shown here is derived from an EMBL/GenBank/DDBJ whole genome shotgun (WGS) entry which is preliminary data.</text>
</comment>
<dbReference type="PROSITE" id="PS00061">
    <property type="entry name" value="ADH_SHORT"/>
    <property type="match status" value="1"/>
</dbReference>
<dbReference type="InterPro" id="IPR020904">
    <property type="entry name" value="Sc_DH/Rdtase_CS"/>
</dbReference>
<evidence type="ECO:0000256" key="1">
    <source>
        <dbReference type="ARBA" id="ARBA00006484"/>
    </source>
</evidence>
<dbReference type="FunFam" id="3.40.50.720:FF:000173">
    <property type="entry name" value="3-oxoacyl-[acyl-carrier protein] reductase"/>
    <property type="match status" value="1"/>
</dbReference>
<protein>
    <submittedName>
        <fullName evidence="5">Uncharacterized protein</fullName>
    </submittedName>
</protein>
<keyword evidence="3" id="KW-0560">Oxidoreductase</keyword>